<gene>
    <name evidence="3" type="ORF">F7D25_11865</name>
</gene>
<name>A0A6G1VQF7_9BACT</name>
<dbReference type="PANTHER" id="PTHR36834">
    <property type="entry name" value="MEMBRANE PROTEIN-RELATED"/>
    <property type="match status" value="1"/>
</dbReference>
<feature type="domain" description="VanZ-like" evidence="2">
    <location>
        <begin position="53"/>
        <end position="163"/>
    </location>
</feature>
<protein>
    <submittedName>
        <fullName evidence="3">VanZ family protein</fullName>
    </submittedName>
</protein>
<feature type="transmembrane region" description="Helical" evidence="1">
    <location>
        <begin position="16"/>
        <end position="35"/>
    </location>
</feature>
<keyword evidence="1" id="KW-1133">Transmembrane helix</keyword>
<feature type="transmembrane region" description="Helical" evidence="1">
    <location>
        <begin position="149"/>
        <end position="166"/>
    </location>
</feature>
<reference evidence="3 4" key="1">
    <citation type="submission" date="2019-09" db="EMBL/GenBank/DDBJ databases">
        <title>Distinct polysaccharide growth profiles of human intestinal Prevotella copri isolates.</title>
        <authorList>
            <person name="Fehlner-Peach H."/>
            <person name="Magnabosco C."/>
            <person name="Raghavan V."/>
            <person name="Scher J.U."/>
            <person name="Tett A."/>
            <person name="Cox L.M."/>
            <person name="Gottsegen C."/>
            <person name="Watters A."/>
            <person name="Wiltshire- Gordon J.D."/>
            <person name="Segata N."/>
            <person name="Bonneau R."/>
            <person name="Littman D.R."/>
        </authorList>
    </citation>
    <scope>NUCLEOTIDE SEQUENCE [LARGE SCALE GENOMIC DNA]</scope>
    <source>
        <strain evidence="4">iAA917</strain>
    </source>
</reference>
<accession>A0A6G1VQF7</accession>
<dbReference type="PANTHER" id="PTHR36834:SF1">
    <property type="entry name" value="INTEGRAL MEMBRANE PROTEIN"/>
    <property type="match status" value="1"/>
</dbReference>
<feature type="transmembrane region" description="Helical" evidence="1">
    <location>
        <begin position="120"/>
        <end position="137"/>
    </location>
</feature>
<keyword evidence="1" id="KW-0812">Transmembrane</keyword>
<feature type="transmembrane region" description="Helical" evidence="1">
    <location>
        <begin position="93"/>
        <end position="113"/>
    </location>
</feature>
<evidence type="ECO:0000313" key="3">
    <source>
        <dbReference type="EMBL" id="MQP15088.1"/>
    </source>
</evidence>
<sequence>MDEIYEWLNPRIPVEYVLISFLVLSVAIVIGMLVMKGSRAKRFVLGALLVEYYFLVLCSTVICRASHGERHIELIPFWNYPDIWNRVDYPADLIEVLLNIALFVPIGLLLGGFGFKTKKVLLSGICLSGIIEVSQFAFCKGLCETDDVMHNSVGAFLGYLGFLGILKGKRRLFSKFSGSL</sequence>
<dbReference type="Proteomes" id="UP000477980">
    <property type="component" value="Unassembled WGS sequence"/>
</dbReference>
<dbReference type="Pfam" id="PF04892">
    <property type="entry name" value="VanZ"/>
    <property type="match status" value="1"/>
</dbReference>
<dbReference type="RefSeq" id="WP_153091070.1">
    <property type="nucleotide sequence ID" value="NZ_VZAH01000116.1"/>
</dbReference>
<evidence type="ECO:0000259" key="2">
    <source>
        <dbReference type="Pfam" id="PF04892"/>
    </source>
</evidence>
<dbReference type="InterPro" id="IPR053150">
    <property type="entry name" value="Teicoplanin_resist-assoc"/>
</dbReference>
<evidence type="ECO:0000256" key="1">
    <source>
        <dbReference type="SAM" id="Phobius"/>
    </source>
</evidence>
<evidence type="ECO:0000313" key="4">
    <source>
        <dbReference type="Proteomes" id="UP000477980"/>
    </source>
</evidence>
<feature type="transmembrane region" description="Helical" evidence="1">
    <location>
        <begin position="42"/>
        <end position="62"/>
    </location>
</feature>
<dbReference type="OrthoDB" id="9805025at2"/>
<comment type="caution">
    <text evidence="3">The sequence shown here is derived from an EMBL/GenBank/DDBJ whole genome shotgun (WGS) entry which is preliminary data.</text>
</comment>
<dbReference type="EMBL" id="VZAH01000116">
    <property type="protein sequence ID" value="MQP15088.1"/>
    <property type="molecule type" value="Genomic_DNA"/>
</dbReference>
<keyword evidence="1" id="KW-0472">Membrane</keyword>
<dbReference type="AlphaFoldDB" id="A0A6G1VQF7"/>
<proteinExistence type="predicted"/>
<organism evidence="3 4">
    <name type="scientific">Segatella copri</name>
    <dbReference type="NCBI Taxonomy" id="165179"/>
    <lineage>
        <taxon>Bacteria</taxon>
        <taxon>Pseudomonadati</taxon>
        <taxon>Bacteroidota</taxon>
        <taxon>Bacteroidia</taxon>
        <taxon>Bacteroidales</taxon>
        <taxon>Prevotellaceae</taxon>
        <taxon>Segatella</taxon>
    </lineage>
</organism>
<dbReference type="InterPro" id="IPR006976">
    <property type="entry name" value="VanZ-like"/>
</dbReference>